<dbReference type="Gramene" id="OGLUM05G07040.1">
    <property type="protein sequence ID" value="OGLUM05G07040.1"/>
    <property type="gene ID" value="OGLUM05G07040"/>
</dbReference>
<keyword evidence="2" id="KW-1185">Reference proteome</keyword>
<evidence type="ECO:0008006" key="3">
    <source>
        <dbReference type="Google" id="ProtNLM"/>
    </source>
</evidence>
<organism evidence="1">
    <name type="scientific">Oryza glumipatula</name>
    <dbReference type="NCBI Taxonomy" id="40148"/>
    <lineage>
        <taxon>Eukaryota</taxon>
        <taxon>Viridiplantae</taxon>
        <taxon>Streptophyta</taxon>
        <taxon>Embryophyta</taxon>
        <taxon>Tracheophyta</taxon>
        <taxon>Spermatophyta</taxon>
        <taxon>Magnoliopsida</taxon>
        <taxon>Liliopsida</taxon>
        <taxon>Poales</taxon>
        <taxon>Poaceae</taxon>
        <taxon>BOP clade</taxon>
        <taxon>Oryzoideae</taxon>
        <taxon>Oryzeae</taxon>
        <taxon>Oryzinae</taxon>
        <taxon>Oryza</taxon>
    </lineage>
</organism>
<reference evidence="1" key="1">
    <citation type="submission" date="2015-04" db="UniProtKB">
        <authorList>
            <consortium name="EnsemblPlants"/>
        </authorList>
    </citation>
    <scope>IDENTIFICATION</scope>
</reference>
<reference evidence="1" key="2">
    <citation type="submission" date="2018-05" db="EMBL/GenBank/DDBJ databases">
        <title>OgluRS3 (Oryza glumaepatula Reference Sequence Version 3).</title>
        <authorList>
            <person name="Zhang J."/>
            <person name="Kudrna D."/>
            <person name="Lee S."/>
            <person name="Talag J."/>
            <person name="Welchert J."/>
            <person name="Wing R.A."/>
        </authorList>
    </citation>
    <scope>NUCLEOTIDE SEQUENCE [LARGE SCALE GENOMIC DNA]</scope>
</reference>
<evidence type="ECO:0000313" key="2">
    <source>
        <dbReference type="Proteomes" id="UP000026961"/>
    </source>
</evidence>
<accession>A0A0D9ZVJ8</accession>
<dbReference type="AlphaFoldDB" id="A0A0D9ZVJ8"/>
<dbReference type="Proteomes" id="UP000026961">
    <property type="component" value="Chromosome 5"/>
</dbReference>
<proteinExistence type="predicted"/>
<name>A0A0D9ZVJ8_9ORYZ</name>
<protein>
    <recommendedName>
        <fullName evidence="3">DUF834 domain-containing protein</fullName>
    </recommendedName>
</protein>
<dbReference type="EnsemblPlants" id="OGLUM05G07040.1">
    <property type="protein sequence ID" value="OGLUM05G07040.1"/>
    <property type="gene ID" value="OGLUM05G07040"/>
</dbReference>
<dbReference type="HOGENOM" id="CLU_2487057_0_0_1"/>
<sequence>MVVTTVAAALDWPDLSPAPMRAADPSSPGMAGAAVAAYGLRGSGMLGKSGSATCGLWSDDEDDLVEGCNDGANKLPAASCDNDGLRR</sequence>
<evidence type="ECO:0000313" key="1">
    <source>
        <dbReference type="EnsemblPlants" id="OGLUM05G07040.1"/>
    </source>
</evidence>